<dbReference type="Proteomes" id="UP000267029">
    <property type="component" value="Unassembled WGS sequence"/>
</dbReference>
<dbReference type="OrthoDB" id="278163at2759"/>
<evidence type="ECO:0000256" key="1">
    <source>
        <dbReference type="SAM" id="MobiDB-lite"/>
    </source>
</evidence>
<dbReference type="Pfam" id="PF17741">
    <property type="entry name" value="DUF5578"/>
    <property type="match status" value="2"/>
</dbReference>
<feature type="compositionally biased region" description="Basic and acidic residues" evidence="1">
    <location>
        <begin position="483"/>
        <end position="494"/>
    </location>
</feature>
<dbReference type="InterPro" id="IPR041090">
    <property type="entry name" value="DUF5578"/>
</dbReference>
<name>A0A158QVB0_MESCO</name>
<feature type="compositionally biased region" description="Basic residues" evidence="1">
    <location>
        <begin position="528"/>
        <end position="541"/>
    </location>
</feature>
<evidence type="ECO:0000313" key="3">
    <source>
        <dbReference type="Proteomes" id="UP000267029"/>
    </source>
</evidence>
<feature type="region of interest" description="Disordered" evidence="1">
    <location>
        <begin position="523"/>
        <end position="591"/>
    </location>
</feature>
<protein>
    <submittedName>
        <fullName evidence="2">Uncharacterized protein</fullName>
    </submittedName>
</protein>
<dbReference type="InterPro" id="IPR016024">
    <property type="entry name" value="ARM-type_fold"/>
</dbReference>
<dbReference type="EMBL" id="UXSR01005382">
    <property type="protein sequence ID" value="VDD81575.1"/>
    <property type="molecule type" value="Genomic_DNA"/>
</dbReference>
<reference evidence="2 3" key="1">
    <citation type="submission" date="2018-10" db="EMBL/GenBank/DDBJ databases">
        <authorList>
            <consortium name="Pathogen Informatics"/>
        </authorList>
    </citation>
    <scope>NUCLEOTIDE SEQUENCE [LARGE SCALE GENOMIC DNA]</scope>
</reference>
<dbReference type="PANTHER" id="PTHR34258:SF1">
    <property type="entry name" value="ARMADILLO-LIKE HELICAL DOMAIN CONTAINING PROTEIN 1"/>
    <property type="match status" value="1"/>
</dbReference>
<evidence type="ECO:0000313" key="2">
    <source>
        <dbReference type="EMBL" id="VDD81575.1"/>
    </source>
</evidence>
<dbReference type="AlphaFoldDB" id="A0A158QVB0"/>
<proteinExistence type="predicted"/>
<sequence>MASVRQDTATHNMICLLREWDRSPKEKRRRLLQDFIDQHWNRSGPELELELAQMASLFLARICVWVKLTYMNGVCLTEQLQVLYIFLSAAGSHNFLTEFLENGGVLCLQELCILPNAKEIDKYWALRVLSCVANGGTRYKETICECYACPPNTRLRRRRKRPGSIPRASEVSMSIDAKKSIEAESIDFLVNASGCPPLPKICSRRRVGCSGLACPTAFPFSLPRRSNTLQLVVVCPLSGIRAVAECMAKSNSEQTQEAARSVLELLAEGNPRFRDQVYKGFIAVLPCDSAKAQQLALQSIRILQALVLVAFHVVPQFALVEEVLRRTTVFIPLPSRRLVVPTPENFNSRQVFSHCEASEEDLARCSGFLESTTPVVDTRNINNKAGLLRSHEKADRTIKVSAGNPVANRALIDRINCIMESLHLSVQAAAVELVRSLMQCDIADDILQALVGLLHPQREIELGKLFNESTRALSDSSSDESDVEAKESTVGEKKIKMKMKQEAGAGAEEEVDEVDTMGYGVMVAKPSKSAHRREGRPKRSVRYSSGSRGSRSSSPTKTRSQHKVPGEGAATKAAPKDLDKQDKRRKAAEEQAVQLPTPVFVQQASAASILIEDSADLAKKLLKFGALSGLLYAMGNLEYPDSQRQASLALKTLCGRYEPIKAVVAHIMGQAFYEDFFNNTDEFYLHMSPLQADLLVSNKTKFAGFEDEINFDTMYTAAVPRSVQFLNHQTLVCSQIKIDI</sequence>
<dbReference type="SUPFAM" id="SSF48371">
    <property type="entry name" value="ARM repeat"/>
    <property type="match status" value="1"/>
</dbReference>
<gene>
    <name evidence="2" type="ORF">MCOS_LOCUS7578</name>
</gene>
<keyword evidence="3" id="KW-1185">Reference proteome</keyword>
<dbReference type="STRING" id="53468.A0A158QVB0"/>
<feature type="region of interest" description="Disordered" evidence="1">
    <location>
        <begin position="471"/>
        <end position="511"/>
    </location>
</feature>
<dbReference type="PANTHER" id="PTHR34258">
    <property type="entry name" value="ARMADILLO-LIKE HELICAL DOMAIN CONTAINING PROTEIN 1"/>
    <property type="match status" value="1"/>
</dbReference>
<accession>A0A158QVB0</accession>
<organism evidence="2 3">
    <name type="scientific">Mesocestoides corti</name>
    <name type="common">Flatworm</name>
    <dbReference type="NCBI Taxonomy" id="53468"/>
    <lineage>
        <taxon>Eukaryota</taxon>
        <taxon>Metazoa</taxon>
        <taxon>Spiralia</taxon>
        <taxon>Lophotrochozoa</taxon>
        <taxon>Platyhelminthes</taxon>
        <taxon>Cestoda</taxon>
        <taxon>Eucestoda</taxon>
        <taxon>Cyclophyllidea</taxon>
        <taxon>Mesocestoididae</taxon>
        <taxon>Mesocestoides</taxon>
    </lineage>
</organism>
<feature type="compositionally biased region" description="Low complexity" evidence="1">
    <location>
        <begin position="542"/>
        <end position="558"/>
    </location>
</feature>